<feature type="region of interest" description="Disordered" evidence="1">
    <location>
        <begin position="134"/>
        <end position="171"/>
    </location>
</feature>
<keyword evidence="3" id="KW-1185">Reference proteome</keyword>
<accession>A0AAP0EQ80</accession>
<protein>
    <submittedName>
        <fullName evidence="2">Uncharacterized protein</fullName>
    </submittedName>
</protein>
<evidence type="ECO:0000256" key="1">
    <source>
        <dbReference type="SAM" id="MobiDB-lite"/>
    </source>
</evidence>
<dbReference type="Proteomes" id="UP001419268">
    <property type="component" value="Unassembled WGS sequence"/>
</dbReference>
<evidence type="ECO:0000313" key="2">
    <source>
        <dbReference type="EMBL" id="KAK9094862.1"/>
    </source>
</evidence>
<feature type="compositionally biased region" description="Basic and acidic residues" evidence="1">
    <location>
        <begin position="108"/>
        <end position="117"/>
    </location>
</feature>
<sequence>MATEEGRKTSPKLGIVSRQVKPTLHYYSLSLVVGPYLGEATEEAWAAVKIALEEATMIGGGRRRLVGGRNRRCWSPPNRDATKCSLSFGGRARFGRFGATEEVGGGGGDRRDSEERCGARPRYEAAVDAAAVRAVEGDDDGDGFGGGGETGSEEDEGRRCGGSETGTPRWR</sequence>
<reference evidence="2 3" key="1">
    <citation type="submission" date="2024-01" db="EMBL/GenBank/DDBJ databases">
        <title>Genome assemblies of Stephania.</title>
        <authorList>
            <person name="Yang L."/>
        </authorList>
    </citation>
    <scope>NUCLEOTIDE SEQUENCE [LARGE SCALE GENOMIC DNA]</scope>
    <source>
        <strain evidence="2">JXDWG</strain>
        <tissue evidence="2">Leaf</tissue>
    </source>
</reference>
<name>A0AAP0EQ80_9MAGN</name>
<comment type="caution">
    <text evidence="2">The sequence shown here is derived from an EMBL/GenBank/DDBJ whole genome shotgun (WGS) entry which is preliminary data.</text>
</comment>
<dbReference type="EMBL" id="JBBNAG010000011">
    <property type="protein sequence ID" value="KAK9094862.1"/>
    <property type="molecule type" value="Genomic_DNA"/>
</dbReference>
<evidence type="ECO:0000313" key="3">
    <source>
        <dbReference type="Proteomes" id="UP001419268"/>
    </source>
</evidence>
<dbReference type="AlphaFoldDB" id="A0AAP0EQ80"/>
<proteinExistence type="predicted"/>
<gene>
    <name evidence="2" type="ORF">Scep_026331</name>
</gene>
<organism evidence="2 3">
    <name type="scientific">Stephania cephalantha</name>
    <dbReference type="NCBI Taxonomy" id="152367"/>
    <lineage>
        <taxon>Eukaryota</taxon>
        <taxon>Viridiplantae</taxon>
        <taxon>Streptophyta</taxon>
        <taxon>Embryophyta</taxon>
        <taxon>Tracheophyta</taxon>
        <taxon>Spermatophyta</taxon>
        <taxon>Magnoliopsida</taxon>
        <taxon>Ranunculales</taxon>
        <taxon>Menispermaceae</taxon>
        <taxon>Menispermoideae</taxon>
        <taxon>Cissampelideae</taxon>
        <taxon>Stephania</taxon>
    </lineage>
</organism>
<feature type="region of interest" description="Disordered" evidence="1">
    <location>
        <begin position="98"/>
        <end position="117"/>
    </location>
</feature>